<proteinExistence type="predicted"/>
<dbReference type="Proteomes" id="UP001432027">
    <property type="component" value="Unassembled WGS sequence"/>
</dbReference>
<organism evidence="2 3">
    <name type="scientific">Pristionchus entomophagus</name>
    <dbReference type="NCBI Taxonomy" id="358040"/>
    <lineage>
        <taxon>Eukaryota</taxon>
        <taxon>Metazoa</taxon>
        <taxon>Ecdysozoa</taxon>
        <taxon>Nematoda</taxon>
        <taxon>Chromadorea</taxon>
        <taxon>Rhabditida</taxon>
        <taxon>Rhabditina</taxon>
        <taxon>Diplogasteromorpha</taxon>
        <taxon>Diplogasteroidea</taxon>
        <taxon>Neodiplogasteridae</taxon>
        <taxon>Pristionchus</taxon>
    </lineage>
</organism>
<feature type="region of interest" description="Disordered" evidence="1">
    <location>
        <begin position="61"/>
        <end position="80"/>
    </location>
</feature>
<accession>A0AAV5STQ9</accession>
<reference evidence="2" key="1">
    <citation type="submission" date="2023-10" db="EMBL/GenBank/DDBJ databases">
        <title>Genome assembly of Pristionchus species.</title>
        <authorList>
            <person name="Yoshida K."/>
            <person name="Sommer R.J."/>
        </authorList>
    </citation>
    <scope>NUCLEOTIDE SEQUENCE</scope>
    <source>
        <strain evidence="2">RS0144</strain>
    </source>
</reference>
<evidence type="ECO:0000313" key="2">
    <source>
        <dbReference type="EMBL" id="GMS86182.1"/>
    </source>
</evidence>
<feature type="non-terminal residue" evidence="2">
    <location>
        <position position="1"/>
    </location>
</feature>
<gene>
    <name evidence="2" type="ORF">PENTCL1PPCAC_8357</name>
</gene>
<sequence>GSESDHSRISEQFSDLANSSDVLQSVLDGESEVLAKSMSNVVAVQSVAGNAHLSECLFKSEGNGGLSRSGQSGEPDRAASESLMSAQHVCSLHSAHGVFLQSHVCSALNLLGISIGTSLSLAIAAHCWKEKLSVMSEGVM</sequence>
<comment type="caution">
    <text evidence="2">The sequence shown here is derived from an EMBL/GenBank/DDBJ whole genome shotgun (WGS) entry which is preliminary data.</text>
</comment>
<dbReference type="AlphaFoldDB" id="A0AAV5STQ9"/>
<evidence type="ECO:0000256" key="1">
    <source>
        <dbReference type="SAM" id="MobiDB-lite"/>
    </source>
</evidence>
<feature type="non-terminal residue" evidence="2">
    <location>
        <position position="140"/>
    </location>
</feature>
<protein>
    <submittedName>
        <fullName evidence="2">Uncharacterized protein</fullName>
    </submittedName>
</protein>
<name>A0AAV5STQ9_9BILA</name>
<evidence type="ECO:0000313" key="3">
    <source>
        <dbReference type="Proteomes" id="UP001432027"/>
    </source>
</evidence>
<dbReference type="EMBL" id="BTSX01000002">
    <property type="protein sequence ID" value="GMS86182.1"/>
    <property type="molecule type" value="Genomic_DNA"/>
</dbReference>
<keyword evidence="3" id="KW-1185">Reference proteome</keyword>